<evidence type="ECO:0000256" key="1">
    <source>
        <dbReference type="ARBA" id="ARBA00009497"/>
    </source>
</evidence>
<organism evidence="6 7">
    <name type="scientific">Abditibacterium utsteinense</name>
    <dbReference type="NCBI Taxonomy" id="1960156"/>
    <lineage>
        <taxon>Bacteria</taxon>
        <taxon>Pseudomonadati</taxon>
        <taxon>Abditibacteriota</taxon>
        <taxon>Abditibacteriia</taxon>
        <taxon>Abditibacteriales</taxon>
        <taxon>Abditibacteriaceae</taxon>
        <taxon>Abditibacterium</taxon>
    </lineage>
</organism>
<dbReference type="OrthoDB" id="9797023at2"/>
<dbReference type="RefSeq" id="WP_105483568.1">
    <property type="nucleotide sequence ID" value="NZ_NIGF01000007.1"/>
</dbReference>
<feature type="region of interest" description="Disordered" evidence="3">
    <location>
        <begin position="33"/>
        <end position="55"/>
    </location>
</feature>
<sequence>MNSPFKPKHFSRIAPLFGAVFCLSSAALAGPTSASAPERFAPGKQEPAQNQNAGVAAKKLPTQALKLQTVPRLPLNPARTGVPIGRRIPLATPGRTVVASELQGMLDDIIDLQLQTKQAHWNLVGPFYLPVHEFLGDAADRYAKYADRVAERSLSLGYSVDGRPATVAAQSGLARFPNGFVRDSEAIDIMSDRLDTIAIRSRKRMEKVGKLDGVTENMMQEMIEGFEHDLWQLRVHKQ</sequence>
<dbReference type="InterPro" id="IPR012347">
    <property type="entry name" value="Ferritin-like"/>
</dbReference>
<evidence type="ECO:0000259" key="5">
    <source>
        <dbReference type="Pfam" id="PF00210"/>
    </source>
</evidence>
<dbReference type="EMBL" id="NIGF01000007">
    <property type="protein sequence ID" value="PQV64102.1"/>
    <property type="molecule type" value="Genomic_DNA"/>
</dbReference>
<dbReference type="GO" id="GO:0003677">
    <property type="term" value="F:DNA binding"/>
    <property type="evidence" value="ECO:0007669"/>
    <property type="project" value="UniProtKB-KW"/>
</dbReference>
<dbReference type="Proteomes" id="UP000237684">
    <property type="component" value="Unassembled WGS sequence"/>
</dbReference>
<protein>
    <submittedName>
        <fullName evidence="6">Starvation-inducible DNA-binding protein</fullName>
    </submittedName>
</protein>
<name>A0A2S8STH4_9BACT</name>
<dbReference type="Pfam" id="PF00210">
    <property type="entry name" value="Ferritin"/>
    <property type="match status" value="1"/>
</dbReference>
<dbReference type="GO" id="GO:0008199">
    <property type="term" value="F:ferric iron binding"/>
    <property type="evidence" value="ECO:0007669"/>
    <property type="project" value="InterPro"/>
</dbReference>
<dbReference type="InterPro" id="IPR008331">
    <property type="entry name" value="Ferritin_DPS_dom"/>
</dbReference>
<keyword evidence="4" id="KW-0732">Signal</keyword>
<dbReference type="AlphaFoldDB" id="A0A2S8STH4"/>
<evidence type="ECO:0000256" key="2">
    <source>
        <dbReference type="RuleBase" id="RU003875"/>
    </source>
</evidence>
<dbReference type="PRINTS" id="PR01346">
    <property type="entry name" value="HELNAPAPROT"/>
</dbReference>
<comment type="caution">
    <text evidence="6">The sequence shown here is derived from an EMBL/GenBank/DDBJ whole genome shotgun (WGS) entry which is preliminary data.</text>
</comment>
<dbReference type="SUPFAM" id="SSF47240">
    <property type="entry name" value="Ferritin-like"/>
    <property type="match status" value="1"/>
</dbReference>
<evidence type="ECO:0000256" key="4">
    <source>
        <dbReference type="SAM" id="SignalP"/>
    </source>
</evidence>
<keyword evidence="6" id="KW-0238">DNA-binding</keyword>
<dbReference type="PANTHER" id="PTHR42932">
    <property type="entry name" value="GENERAL STRESS PROTEIN 20U"/>
    <property type="match status" value="1"/>
</dbReference>
<dbReference type="InParanoid" id="A0A2S8STH4"/>
<dbReference type="InterPro" id="IPR002177">
    <property type="entry name" value="DPS_DNA-bd"/>
</dbReference>
<comment type="similarity">
    <text evidence="1 2">Belongs to the Dps family.</text>
</comment>
<dbReference type="Gene3D" id="1.20.1260.10">
    <property type="match status" value="1"/>
</dbReference>
<gene>
    <name evidence="6" type="ORF">B1R32_107127</name>
</gene>
<evidence type="ECO:0000313" key="6">
    <source>
        <dbReference type="EMBL" id="PQV64102.1"/>
    </source>
</evidence>
<dbReference type="InterPro" id="IPR009078">
    <property type="entry name" value="Ferritin-like_SF"/>
</dbReference>
<feature type="chain" id="PRO_5015505484" evidence="4">
    <location>
        <begin position="30"/>
        <end position="238"/>
    </location>
</feature>
<evidence type="ECO:0000313" key="7">
    <source>
        <dbReference type="Proteomes" id="UP000237684"/>
    </source>
</evidence>
<feature type="signal peptide" evidence="4">
    <location>
        <begin position="1"/>
        <end position="29"/>
    </location>
</feature>
<reference evidence="6 7" key="1">
    <citation type="journal article" date="2018" name="Syst. Appl. Microbiol.">
        <title>Abditibacterium utsteinense sp. nov., the first cultivated member of candidate phylum FBP, isolated from ice-free Antarctic soil samples.</title>
        <authorList>
            <person name="Tahon G."/>
            <person name="Tytgat B."/>
            <person name="Lebbe L."/>
            <person name="Carlier A."/>
            <person name="Willems A."/>
        </authorList>
    </citation>
    <scope>NUCLEOTIDE SEQUENCE [LARGE SCALE GENOMIC DNA]</scope>
    <source>
        <strain evidence="6 7">LMG 29911</strain>
    </source>
</reference>
<dbReference type="CDD" id="cd01043">
    <property type="entry name" value="DPS"/>
    <property type="match status" value="1"/>
</dbReference>
<keyword evidence="7" id="KW-1185">Reference proteome</keyword>
<dbReference type="PANTHER" id="PTHR42932:SF1">
    <property type="entry name" value="GENERAL STRESS PROTEIN 20U"/>
    <property type="match status" value="1"/>
</dbReference>
<evidence type="ECO:0000256" key="3">
    <source>
        <dbReference type="SAM" id="MobiDB-lite"/>
    </source>
</evidence>
<proteinExistence type="inferred from homology"/>
<feature type="domain" description="Ferritin/DPS" evidence="5">
    <location>
        <begin position="102"/>
        <end position="234"/>
    </location>
</feature>
<accession>A0A2S8STH4</accession>